<feature type="transmembrane region" description="Helical" evidence="7">
    <location>
        <begin position="618"/>
        <end position="640"/>
    </location>
</feature>
<evidence type="ECO:0000256" key="3">
    <source>
        <dbReference type="ARBA" id="ARBA00022692"/>
    </source>
</evidence>
<dbReference type="InterPro" id="IPR008457">
    <property type="entry name" value="Cu-R_CopD_dom"/>
</dbReference>
<feature type="transmembrane region" description="Helical" evidence="7">
    <location>
        <begin position="498"/>
        <end position="521"/>
    </location>
</feature>
<feature type="domain" description="Copper resistance protein D" evidence="8">
    <location>
        <begin position="244"/>
        <end position="344"/>
    </location>
</feature>
<dbReference type="InterPro" id="IPR032694">
    <property type="entry name" value="CopC/D"/>
</dbReference>
<dbReference type="Pfam" id="PF05425">
    <property type="entry name" value="CopD"/>
    <property type="match status" value="1"/>
</dbReference>
<evidence type="ECO:0000256" key="7">
    <source>
        <dbReference type="SAM" id="Phobius"/>
    </source>
</evidence>
<dbReference type="AlphaFoldDB" id="A0A7Y9S8V4"/>
<feature type="transmembrane region" description="Helical" evidence="7">
    <location>
        <begin position="102"/>
        <end position="125"/>
    </location>
</feature>
<comment type="caution">
    <text evidence="9">The sequence shown here is derived from an EMBL/GenBank/DDBJ whole genome shotgun (WGS) entry which is preliminary data.</text>
</comment>
<feature type="region of interest" description="Disordered" evidence="6">
    <location>
        <begin position="676"/>
        <end position="704"/>
    </location>
</feature>
<dbReference type="Pfam" id="PF09678">
    <property type="entry name" value="Caa3_CtaG"/>
    <property type="match status" value="1"/>
</dbReference>
<evidence type="ECO:0000256" key="5">
    <source>
        <dbReference type="ARBA" id="ARBA00023136"/>
    </source>
</evidence>
<keyword evidence="5 7" id="KW-0472">Membrane</keyword>
<evidence type="ECO:0000313" key="9">
    <source>
        <dbReference type="EMBL" id="NYE95722.1"/>
    </source>
</evidence>
<accession>A0A7Y9S8V4</accession>
<reference evidence="9 10" key="1">
    <citation type="submission" date="2020-07" db="EMBL/GenBank/DDBJ databases">
        <title>Sequencing the genomes of 1000 actinobacteria strains.</title>
        <authorList>
            <person name="Klenk H.-P."/>
        </authorList>
    </citation>
    <scope>NUCLEOTIDE SEQUENCE [LARGE SCALE GENOMIC DNA]</scope>
    <source>
        <strain evidence="9 10">DSM 102047</strain>
    </source>
</reference>
<evidence type="ECO:0000256" key="6">
    <source>
        <dbReference type="SAM" id="MobiDB-lite"/>
    </source>
</evidence>
<evidence type="ECO:0000256" key="1">
    <source>
        <dbReference type="ARBA" id="ARBA00004651"/>
    </source>
</evidence>
<feature type="transmembrane region" description="Helical" evidence="7">
    <location>
        <begin position="454"/>
        <end position="477"/>
    </location>
</feature>
<feature type="transmembrane region" description="Helical" evidence="7">
    <location>
        <begin position="252"/>
        <end position="270"/>
    </location>
</feature>
<dbReference type="GO" id="GO:0005886">
    <property type="term" value="C:plasma membrane"/>
    <property type="evidence" value="ECO:0007669"/>
    <property type="project" value="UniProtKB-SubCell"/>
</dbReference>
<evidence type="ECO:0000259" key="8">
    <source>
        <dbReference type="Pfam" id="PF05425"/>
    </source>
</evidence>
<evidence type="ECO:0000256" key="2">
    <source>
        <dbReference type="ARBA" id="ARBA00022475"/>
    </source>
</evidence>
<evidence type="ECO:0000313" key="10">
    <source>
        <dbReference type="Proteomes" id="UP000521748"/>
    </source>
</evidence>
<sequence>MSEGIRNPWLLLAAIAAALGLTGSLIFGGALATNGIWDTDPLVSWALPVALMVHNLAVAAVVGSLVFAVVILPKDRTAQGRAARAAGASKDLQEHPAFGRTMMLASVAAVIWTLAAIAVLILTYLKQSGLAISAGSDFTQGLVYFMTDIDSGRAWLAICIFAAVVTTLCFGVRALTGLALTLLLAVVGMVPQALIGHSASASDHQGAVNSLLLHIVGVALWFGGVITLTVISGKLSKPESLTAKVLKRFSSLALFAFCLVFASGVVNASIRVTSWDALFNSPYGQLILIKAIATLLLGAIGFMHRQWIIPQLEKGVKSAKRVLWQLILVELVVMAVTSGVAVGLSQSAPPQPTSFAPDTSAAEILSGYPLPPELTPIRWLTEWRMDWLWLTFAIGAAVAYILAVRKLRRRGDSWPWFRLIAWLVGMVALVYVTSGPPSVYGMVLFSAHMVDHMALTMVVPIFLVLGAPVSLALKTLRPRADGSRGIREWILVVVHSKFSALVTHPLFAAANFAGSIVLFYYSGLFGYALRDHVGHELMILHFTITGYLFVLSLIGSDPVPYRFPYPLRLLLLLATMAFHAFFGVAIMSSNALLQASYFGNLGRSWGASAIADQQIGGAVAWGIGEVPTVLVAIGVALVWSRSDERETKRKDRAADRNNDADLSAYNNMFAQLAERESVRPGNASGNATTNASGNATPTKPSGDE</sequence>
<feature type="transmembrane region" description="Helical" evidence="7">
    <location>
        <begin position="567"/>
        <end position="598"/>
    </location>
</feature>
<feature type="compositionally biased region" description="Polar residues" evidence="6">
    <location>
        <begin position="683"/>
        <end position="704"/>
    </location>
</feature>
<dbReference type="PANTHER" id="PTHR34820">
    <property type="entry name" value="INNER MEMBRANE PROTEIN YEBZ"/>
    <property type="match status" value="1"/>
</dbReference>
<keyword evidence="10" id="KW-1185">Reference proteome</keyword>
<feature type="transmembrane region" description="Helical" evidence="7">
    <location>
        <begin position="179"/>
        <end position="199"/>
    </location>
</feature>
<protein>
    <submittedName>
        <fullName evidence="9">Putative copper resistance protein D</fullName>
    </submittedName>
</protein>
<feature type="transmembrane region" description="Helical" evidence="7">
    <location>
        <begin position="387"/>
        <end position="404"/>
    </location>
</feature>
<organism evidence="9 10">
    <name type="scientific">Psychromicrobium silvestre</name>
    <dbReference type="NCBI Taxonomy" id="1645614"/>
    <lineage>
        <taxon>Bacteria</taxon>
        <taxon>Bacillati</taxon>
        <taxon>Actinomycetota</taxon>
        <taxon>Actinomycetes</taxon>
        <taxon>Micrococcales</taxon>
        <taxon>Micrococcaceae</taxon>
        <taxon>Psychromicrobium</taxon>
    </lineage>
</organism>
<gene>
    <name evidence="9" type="ORF">FHU41_001972</name>
</gene>
<dbReference type="Proteomes" id="UP000521748">
    <property type="component" value="Unassembled WGS sequence"/>
</dbReference>
<feature type="transmembrane region" description="Helical" evidence="7">
    <location>
        <begin position="154"/>
        <end position="172"/>
    </location>
</feature>
<comment type="subcellular location">
    <subcellularLocation>
        <location evidence="1">Cell membrane</location>
        <topology evidence="1">Multi-pass membrane protein</topology>
    </subcellularLocation>
</comment>
<proteinExistence type="predicted"/>
<feature type="transmembrane region" description="Helical" evidence="7">
    <location>
        <begin position="211"/>
        <end position="231"/>
    </location>
</feature>
<keyword evidence="4 7" id="KW-1133">Transmembrane helix</keyword>
<feature type="transmembrane region" description="Helical" evidence="7">
    <location>
        <begin position="533"/>
        <end position="555"/>
    </location>
</feature>
<dbReference type="PANTHER" id="PTHR34820:SF4">
    <property type="entry name" value="INNER MEMBRANE PROTEIN YEBZ"/>
    <property type="match status" value="1"/>
</dbReference>
<dbReference type="GO" id="GO:0006825">
    <property type="term" value="P:copper ion transport"/>
    <property type="evidence" value="ECO:0007669"/>
    <property type="project" value="InterPro"/>
</dbReference>
<evidence type="ECO:0000256" key="4">
    <source>
        <dbReference type="ARBA" id="ARBA00022989"/>
    </source>
</evidence>
<feature type="transmembrane region" description="Helical" evidence="7">
    <location>
        <begin position="416"/>
        <end position="434"/>
    </location>
</feature>
<name>A0A7Y9S8V4_9MICC</name>
<keyword evidence="2" id="KW-1003">Cell membrane</keyword>
<feature type="transmembrane region" description="Helical" evidence="7">
    <location>
        <begin position="42"/>
        <end position="72"/>
    </location>
</feature>
<keyword evidence="3 7" id="KW-0812">Transmembrane</keyword>
<dbReference type="EMBL" id="JACBYQ010000002">
    <property type="protein sequence ID" value="NYE95722.1"/>
    <property type="molecule type" value="Genomic_DNA"/>
</dbReference>
<feature type="transmembrane region" description="Helical" evidence="7">
    <location>
        <begin position="322"/>
        <end position="344"/>
    </location>
</feature>
<dbReference type="InterPro" id="IPR019108">
    <property type="entry name" value="Caa3_assmbl_CtaG-rel"/>
</dbReference>
<feature type="transmembrane region" description="Helical" evidence="7">
    <location>
        <begin position="282"/>
        <end position="302"/>
    </location>
</feature>